<dbReference type="AlphaFoldDB" id="A0A8H7S323"/>
<sequence length="165" mass="18437">MAFNNNNNNNNNNKDTTDELSSQLNAFSFSTSEEQLLKQLDSSTRINSVFQRPRHNQPESNAPINTTEWETPLRKIDNKTKEADEGWGDLPPAYTAISSNSMFGFNSIIETDIASSSSSSITTGKSTHQSIHPNSGFAKFQNTPVSFTSNIQQQDEQKDDNKKKE</sequence>
<evidence type="ECO:0000256" key="1">
    <source>
        <dbReference type="SAM" id="MobiDB-lite"/>
    </source>
</evidence>
<feature type="compositionally biased region" description="Basic and acidic residues" evidence="1">
    <location>
        <begin position="155"/>
        <end position="165"/>
    </location>
</feature>
<dbReference type="OrthoDB" id="2375101at2759"/>
<feature type="region of interest" description="Disordered" evidence="1">
    <location>
        <begin position="117"/>
        <end position="165"/>
    </location>
</feature>
<gene>
    <name evidence="2" type="ORF">INT45_006687</name>
</gene>
<dbReference type="EMBL" id="JAEPRB010000094">
    <property type="protein sequence ID" value="KAG2221987.1"/>
    <property type="molecule type" value="Genomic_DNA"/>
</dbReference>
<comment type="caution">
    <text evidence="2">The sequence shown here is derived from an EMBL/GenBank/DDBJ whole genome shotgun (WGS) entry which is preliminary data.</text>
</comment>
<accession>A0A8H7S323</accession>
<protein>
    <submittedName>
        <fullName evidence="2">Uncharacterized protein</fullName>
    </submittedName>
</protein>
<proteinExistence type="predicted"/>
<name>A0A8H7S323_9FUNG</name>
<feature type="compositionally biased region" description="Low complexity" evidence="1">
    <location>
        <begin position="117"/>
        <end position="127"/>
    </location>
</feature>
<dbReference type="Proteomes" id="UP000646827">
    <property type="component" value="Unassembled WGS sequence"/>
</dbReference>
<organism evidence="2 3">
    <name type="scientific">Circinella minor</name>
    <dbReference type="NCBI Taxonomy" id="1195481"/>
    <lineage>
        <taxon>Eukaryota</taxon>
        <taxon>Fungi</taxon>
        <taxon>Fungi incertae sedis</taxon>
        <taxon>Mucoromycota</taxon>
        <taxon>Mucoromycotina</taxon>
        <taxon>Mucoromycetes</taxon>
        <taxon>Mucorales</taxon>
        <taxon>Lichtheimiaceae</taxon>
        <taxon>Circinella</taxon>
    </lineage>
</organism>
<evidence type="ECO:0000313" key="3">
    <source>
        <dbReference type="Proteomes" id="UP000646827"/>
    </source>
</evidence>
<feature type="compositionally biased region" description="Polar residues" evidence="1">
    <location>
        <begin position="140"/>
        <end position="151"/>
    </location>
</feature>
<feature type="region of interest" description="Disordered" evidence="1">
    <location>
        <begin position="50"/>
        <end position="74"/>
    </location>
</feature>
<evidence type="ECO:0000313" key="2">
    <source>
        <dbReference type="EMBL" id="KAG2221987.1"/>
    </source>
</evidence>
<keyword evidence="3" id="KW-1185">Reference proteome</keyword>
<reference evidence="2 3" key="1">
    <citation type="submission" date="2020-12" db="EMBL/GenBank/DDBJ databases">
        <title>Metabolic potential, ecology and presence of endohyphal bacteria is reflected in genomic diversity of Mucoromycotina.</title>
        <authorList>
            <person name="Muszewska A."/>
            <person name="Okrasinska A."/>
            <person name="Steczkiewicz K."/>
            <person name="Drgas O."/>
            <person name="Orlowska M."/>
            <person name="Perlinska-Lenart U."/>
            <person name="Aleksandrzak-Piekarczyk T."/>
            <person name="Szatraj K."/>
            <person name="Zielenkiewicz U."/>
            <person name="Pilsyk S."/>
            <person name="Malc E."/>
            <person name="Mieczkowski P."/>
            <person name="Kruszewska J.S."/>
            <person name="Biernat P."/>
            <person name="Pawlowska J."/>
        </authorList>
    </citation>
    <scope>NUCLEOTIDE SEQUENCE [LARGE SCALE GENOMIC DNA]</scope>
    <source>
        <strain evidence="2 3">CBS 142.35</strain>
    </source>
</reference>
<feature type="compositionally biased region" description="Polar residues" evidence="1">
    <location>
        <begin position="58"/>
        <end position="69"/>
    </location>
</feature>